<dbReference type="OrthoDB" id="2963168at2759"/>
<dbReference type="InterPro" id="IPR043129">
    <property type="entry name" value="ATPase_NBD"/>
</dbReference>
<dbReference type="CDD" id="cd10170">
    <property type="entry name" value="ASKHA_NBD_HSP70"/>
    <property type="match status" value="1"/>
</dbReference>
<dbReference type="Gene3D" id="3.30.420.40">
    <property type="match status" value="1"/>
</dbReference>
<proteinExistence type="predicted"/>
<accession>A0A284RZ63</accession>
<name>A0A284RZ63_ARMOS</name>
<organism evidence="1 2">
    <name type="scientific">Armillaria ostoyae</name>
    <name type="common">Armillaria root rot fungus</name>
    <dbReference type="NCBI Taxonomy" id="47428"/>
    <lineage>
        <taxon>Eukaryota</taxon>
        <taxon>Fungi</taxon>
        <taxon>Dikarya</taxon>
        <taxon>Basidiomycota</taxon>
        <taxon>Agaricomycotina</taxon>
        <taxon>Agaricomycetes</taxon>
        <taxon>Agaricomycetidae</taxon>
        <taxon>Agaricales</taxon>
        <taxon>Marasmiineae</taxon>
        <taxon>Physalacriaceae</taxon>
        <taxon>Armillaria</taxon>
    </lineage>
</organism>
<reference evidence="2" key="1">
    <citation type="journal article" date="2017" name="Nat. Ecol. Evol.">
        <title>Genome expansion and lineage-specific genetic innovations in the forest pathogenic fungi Armillaria.</title>
        <authorList>
            <person name="Sipos G."/>
            <person name="Prasanna A.N."/>
            <person name="Walter M.C."/>
            <person name="O'Connor E."/>
            <person name="Balint B."/>
            <person name="Krizsan K."/>
            <person name="Kiss B."/>
            <person name="Hess J."/>
            <person name="Varga T."/>
            <person name="Slot J."/>
            <person name="Riley R."/>
            <person name="Boka B."/>
            <person name="Rigling D."/>
            <person name="Barry K."/>
            <person name="Lee J."/>
            <person name="Mihaltcheva S."/>
            <person name="LaButti K."/>
            <person name="Lipzen A."/>
            <person name="Waldron R."/>
            <person name="Moloney N.M."/>
            <person name="Sperisen C."/>
            <person name="Kredics L."/>
            <person name="Vagvoelgyi C."/>
            <person name="Patrignani A."/>
            <person name="Fitzpatrick D."/>
            <person name="Nagy I."/>
            <person name="Doyle S."/>
            <person name="Anderson J.B."/>
            <person name="Grigoriev I.V."/>
            <person name="Gueldener U."/>
            <person name="Muensterkoetter M."/>
            <person name="Nagy L.G."/>
        </authorList>
    </citation>
    <scope>NUCLEOTIDE SEQUENCE [LARGE SCALE GENOMIC DNA]</scope>
    <source>
        <strain evidence="2">C18/9</strain>
    </source>
</reference>
<dbReference type="EMBL" id="FUEG01000022">
    <property type="protein sequence ID" value="SJL14053.1"/>
    <property type="molecule type" value="Genomic_DNA"/>
</dbReference>
<protein>
    <submittedName>
        <fullName evidence="1">Uncharacterized protein</fullName>
    </submittedName>
</protein>
<evidence type="ECO:0000313" key="2">
    <source>
        <dbReference type="Proteomes" id="UP000219338"/>
    </source>
</evidence>
<dbReference type="Proteomes" id="UP000219338">
    <property type="component" value="Unassembled WGS sequence"/>
</dbReference>
<dbReference type="PANTHER" id="PTHR14187">
    <property type="entry name" value="ALPHA KINASE/ELONGATION FACTOR 2 KINASE"/>
    <property type="match status" value="1"/>
</dbReference>
<dbReference type="OMA" id="YVSWKHK"/>
<gene>
    <name evidence="1" type="ORF">ARMOST_17506</name>
</gene>
<keyword evidence="2" id="KW-1185">Reference proteome</keyword>
<dbReference type="SUPFAM" id="SSF53067">
    <property type="entry name" value="Actin-like ATPase domain"/>
    <property type="match status" value="2"/>
</dbReference>
<sequence>MATAPAQRKAYNGRHRKLVLSFDLGTTFSGISYSILDPGIVPEINGVTRFPFQDAGSDAKIPTIMFYDALGKLRAKGGRNIAGKYMKVYKMDKIMTPLPCRFKLHLGRQVASAYIQPLPPLKQIVTLFSDFYAYLYTCAKSFVQETHHISSSQWSSIEGGIHFILAHPNGWEGEEQNKMRDAMISARLIGNGEQEHSRLSFVTEGEASLHFCLNKGLSRYTSNEDGFMIVDAGGGTVDISTYSRAGVSEGNRCFQEIAIPQCQLSGSIFVTGQAQIYLRDKLKGTVYAEMANVIADCFDKTAKLRFRNAEEPAYIQFGTIRDNDPALGIRGGRLTLLGSIAAGFFEPSLRDIIQAIDHQCSMSPKNISAVFLVGGFAASNFLYSKLQAHLQPLDIQLSRPDSHVNKAVADGAVSYYIDHAVNARMSRYNLGGKEFTSYEKSMSEHRRRSDKAYVAANGELSLGDQFDAILPKGILVSETTEFRRTYHLYSETLEDLTSISDDIICYRGLKTDPRWMDTDEAMYNVLCTVTANTQQATKTLKPQYRPGDGRTFYKLDYDVVLLFGLTELQAYVSWKHKREKARSFSFISAYLDDMAEAPRVLSMRSISNETDAVQEKEKYHV</sequence>
<dbReference type="STRING" id="47428.A0A284RZ63"/>
<dbReference type="AlphaFoldDB" id="A0A284RZ63"/>
<evidence type="ECO:0000313" key="1">
    <source>
        <dbReference type="EMBL" id="SJL14053.1"/>
    </source>
</evidence>
<dbReference type="PANTHER" id="PTHR14187:SF5">
    <property type="entry name" value="HEAT SHOCK 70 KDA PROTEIN 12A"/>
    <property type="match status" value="1"/>
</dbReference>